<dbReference type="Proteomes" id="UP001231189">
    <property type="component" value="Unassembled WGS sequence"/>
</dbReference>
<protein>
    <recommendedName>
        <fullName evidence="1">F-box/LRR-repeat protein 15/At3g58940/PEG3-like LRR domain-containing protein</fullName>
    </recommendedName>
</protein>
<evidence type="ECO:0000259" key="1">
    <source>
        <dbReference type="Pfam" id="PF24758"/>
    </source>
</evidence>
<name>A0AAD8SA36_LOLMU</name>
<dbReference type="EMBL" id="JAUUTY010000004">
    <property type="protein sequence ID" value="KAK1648009.1"/>
    <property type="molecule type" value="Genomic_DNA"/>
</dbReference>
<evidence type="ECO:0000313" key="3">
    <source>
        <dbReference type="Proteomes" id="UP001231189"/>
    </source>
</evidence>
<dbReference type="AlphaFoldDB" id="A0AAD8SA36"/>
<dbReference type="CDD" id="cd22160">
    <property type="entry name" value="F-box_AtFBL13-like"/>
    <property type="match status" value="1"/>
</dbReference>
<dbReference type="Gene3D" id="3.80.10.10">
    <property type="entry name" value="Ribonuclease Inhibitor"/>
    <property type="match status" value="1"/>
</dbReference>
<dbReference type="InterPro" id="IPR032675">
    <property type="entry name" value="LRR_dom_sf"/>
</dbReference>
<dbReference type="InterPro" id="IPR055411">
    <property type="entry name" value="LRR_FXL15/At3g58940/PEG3-like"/>
</dbReference>
<dbReference type="InterPro" id="IPR036047">
    <property type="entry name" value="F-box-like_dom_sf"/>
</dbReference>
<feature type="domain" description="F-box/LRR-repeat protein 15/At3g58940/PEG3-like LRR" evidence="1">
    <location>
        <begin position="115"/>
        <end position="221"/>
    </location>
</feature>
<dbReference type="InterPro" id="IPR053781">
    <property type="entry name" value="F-box_AtFBL13-like"/>
</dbReference>
<keyword evidence="3" id="KW-1185">Reference proteome</keyword>
<dbReference type="SUPFAM" id="SSF81383">
    <property type="entry name" value="F-box domain"/>
    <property type="match status" value="1"/>
</dbReference>
<proteinExistence type="predicted"/>
<dbReference type="PANTHER" id="PTHR32141">
    <property type="match status" value="1"/>
</dbReference>
<gene>
    <name evidence="2" type="ORF">QYE76_065814</name>
</gene>
<sequence>MTGGDRISDLPDDLLQHILYFAPAKEGASTSALARRWRTQWLSSGAVNLDTRSYPGDRMQLYSKRPAFVRDSGVALAAHGRRWPLRKFTVRVEGQQCQSVEIFLCRGDDIDDILDPMLKHQALRPVEELCIDGHAYRHQFQDRQESGYYELNVASLPSKNLRVLRIYSCKCLKVPPASAPVAFPRLQELRLHFCSYVPLEGLQRVIDFAPQLAVLDFHSARLSSEYEAPAQDIIYSTSEYVAPTEDIDYNNTSEYDAPTEYRDYSTPPPPPPVTLRCPSITALVLSDCTWLDRHHSRAGVDLDAPVLRCFRYKGDFERPVTLKSQATGLTRLDIGFYPNSLSTHDQTCASFSQCVESFNNAKVFKLKSNNIEFITAVSGGETRTALFRSLQLLELEVQYNPGQSKATGQAIAYFLHCCPVIRELRLTLSTTASETRSYGGYENETDPFGVKDELDFGKSVDQFFSRRGRKNPMITHEVSDHIHGLSGESFTCLQSSLRSVSLRFRRDKSECFGVRLAKFFAENAMVLEELYIDGGNQKLHDHINHTVGRCVAGSGFAVLPLERSK</sequence>
<dbReference type="InterPro" id="IPR055302">
    <property type="entry name" value="F-box_dom-containing"/>
</dbReference>
<reference evidence="2" key="1">
    <citation type="submission" date="2023-07" db="EMBL/GenBank/DDBJ databases">
        <title>A chromosome-level genome assembly of Lolium multiflorum.</title>
        <authorList>
            <person name="Chen Y."/>
            <person name="Copetti D."/>
            <person name="Kolliker R."/>
            <person name="Studer B."/>
        </authorList>
    </citation>
    <scope>NUCLEOTIDE SEQUENCE</scope>
    <source>
        <strain evidence="2">02402/16</strain>
        <tissue evidence="2">Leaf</tissue>
    </source>
</reference>
<comment type="caution">
    <text evidence="2">The sequence shown here is derived from an EMBL/GenBank/DDBJ whole genome shotgun (WGS) entry which is preliminary data.</text>
</comment>
<dbReference type="Pfam" id="PF24758">
    <property type="entry name" value="LRR_At5g56370"/>
    <property type="match status" value="1"/>
</dbReference>
<evidence type="ECO:0000313" key="2">
    <source>
        <dbReference type="EMBL" id="KAK1648009.1"/>
    </source>
</evidence>
<accession>A0AAD8SA36</accession>
<organism evidence="2 3">
    <name type="scientific">Lolium multiflorum</name>
    <name type="common">Italian ryegrass</name>
    <name type="synonym">Lolium perenne subsp. multiflorum</name>
    <dbReference type="NCBI Taxonomy" id="4521"/>
    <lineage>
        <taxon>Eukaryota</taxon>
        <taxon>Viridiplantae</taxon>
        <taxon>Streptophyta</taxon>
        <taxon>Embryophyta</taxon>
        <taxon>Tracheophyta</taxon>
        <taxon>Spermatophyta</taxon>
        <taxon>Magnoliopsida</taxon>
        <taxon>Liliopsida</taxon>
        <taxon>Poales</taxon>
        <taxon>Poaceae</taxon>
        <taxon>BOP clade</taxon>
        <taxon>Pooideae</taxon>
        <taxon>Poodae</taxon>
        <taxon>Poeae</taxon>
        <taxon>Poeae Chloroplast Group 2 (Poeae type)</taxon>
        <taxon>Loliodinae</taxon>
        <taxon>Loliinae</taxon>
        <taxon>Lolium</taxon>
    </lineage>
</organism>
<dbReference type="PANTHER" id="PTHR32141:SF26">
    <property type="entry name" value="OS08G0328600 PROTEIN"/>
    <property type="match status" value="1"/>
</dbReference>
<dbReference type="SUPFAM" id="SSF52047">
    <property type="entry name" value="RNI-like"/>
    <property type="match status" value="1"/>
</dbReference>